<gene>
    <name evidence="1" type="ORF">S01H4_59858</name>
</gene>
<sequence>VFNLARLYKIKTLAISPPRIRIQKNNLLEKFMNFISGDKPEAEVKREEMIDIITAIAKENKSILKEVTIYR</sequence>
<dbReference type="EMBL" id="BART01035175">
    <property type="protein sequence ID" value="GAH11776.1"/>
    <property type="molecule type" value="Genomic_DNA"/>
</dbReference>
<protein>
    <submittedName>
        <fullName evidence="1">Uncharacterized protein</fullName>
    </submittedName>
</protein>
<organism evidence="1">
    <name type="scientific">marine sediment metagenome</name>
    <dbReference type="NCBI Taxonomy" id="412755"/>
    <lineage>
        <taxon>unclassified sequences</taxon>
        <taxon>metagenomes</taxon>
        <taxon>ecological metagenomes</taxon>
    </lineage>
</organism>
<reference evidence="1" key="1">
    <citation type="journal article" date="2014" name="Front. Microbiol.">
        <title>High frequency of phylogenetically diverse reductive dehalogenase-homologous genes in deep subseafloor sedimentary metagenomes.</title>
        <authorList>
            <person name="Kawai M."/>
            <person name="Futagami T."/>
            <person name="Toyoda A."/>
            <person name="Takaki Y."/>
            <person name="Nishi S."/>
            <person name="Hori S."/>
            <person name="Arai W."/>
            <person name="Tsubouchi T."/>
            <person name="Morono Y."/>
            <person name="Uchiyama I."/>
            <person name="Ito T."/>
            <person name="Fujiyama A."/>
            <person name="Inagaki F."/>
            <person name="Takami H."/>
        </authorList>
    </citation>
    <scope>NUCLEOTIDE SEQUENCE</scope>
    <source>
        <strain evidence="1">Expedition CK06-06</strain>
    </source>
</reference>
<accession>X1CTH4</accession>
<dbReference type="AlphaFoldDB" id="X1CTH4"/>
<evidence type="ECO:0000313" key="1">
    <source>
        <dbReference type="EMBL" id="GAH11776.1"/>
    </source>
</evidence>
<comment type="caution">
    <text evidence="1">The sequence shown here is derived from an EMBL/GenBank/DDBJ whole genome shotgun (WGS) entry which is preliminary data.</text>
</comment>
<name>X1CTH4_9ZZZZ</name>
<proteinExistence type="predicted"/>
<feature type="non-terminal residue" evidence="1">
    <location>
        <position position="1"/>
    </location>
</feature>